<keyword evidence="4" id="KW-0812">Transmembrane</keyword>
<protein>
    <submittedName>
        <fullName evidence="6">GPI-GlcNAc transferase complex, PIG-H component-domain-containing protein</fullName>
    </submittedName>
</protein>
<dbReference type="InParanoid" id="A0A136JHJ8"/>
<gene>
    <name evidence="6" type="ORF">Micbo1qcDRAFT_155214</name>
</gene>
<keyword evidence="4" id="KW-1133">Transmembrane helix</keyword>
<feature type="compositionally biased region" description="Basic and acidic residues" evidence="3">
    <location>
        <begin position="288"/>
        <end position="298"/>
    </location>
</feature>
<evidence type="ECO:0000256" key="3">
    <source>
        <dbReference type="SAM" id="MobiDB-lite"/>
    </source>
</evidence>
<evidence type="ECO:0000256" key="1">
    <source>
        <dbReference type="ARBA" id="ARBA00004687"/>
    </source>
</evidence>
<dbReference type="GO" id="GO:0016740">
    <property type="term" value="F:transferase activity"/>
    <property type="evidence" value="ECO:0007669"/>
    <property type="project" value="UniProtKB-KW"/>
</dbReference>
<dbReference type="EMBL" id="KQ964245">
    <property type="protein sequence ID" value="KXJ96624.1"/>
    <property type="molecule type" value="Genomic_DNA"/>
</dbReference>
<evidence type="ECO:0000313" key="6">
    <source>
        <dbReference type="EMBL" id="KXJ96624.1"/>
    </source>
</evidence>
<comment type="similarity">
    <text evidence="2">Belongs to the PIGH family.</text>
</comment>
<proteinExistence type="inferred from homology"/>
<evidence type="ECO:0000256" key="4">
    <source>
        <dbReference type="SAM" id="Phobius"/>
    </source>
</evidence>
<feature type="transmembrane region" description="Helical" evidence="4">
    <location>
        <begin position="34"/>
        <end position="58"/>
    </location>
</feature>
<dbReference type="PANTHER" id="PTHR15231">
    <property type="entry name" value="PHOSPHATIDYLINOSITOL N-ACETYLGLUCOSAMINYLTRANSFERASE SUBUNIT H"/>
    <property type="match status" value="1"/>
</dbReference>
<feature type="domain" description="Phosphatidylinositol N-acetylglucosaminyltransferase subunit H conserved" evidence="5">
    <location>
        <begin position="177"/>
        <end position="241"/>
    </location>
</feature>
<evidence type="ECO:0000256" key="2">
    <source>
        <dbReference type="ARBA" id="ARBA00009610"/>
    </source>
</evidence>
<dbReference type="Pfam" id="PF10181">
    <property type="entry name" value="PIG-H"/>
    <property type="match status" value="1"/>
</dbReference>
<reference evidence="7" key="1">
    <citation type="submission" date="2016-02" db="EMBL/GenBank/DDBJ databases">
        <title>Draft genome sequence of Microdochium bolleyi, a fungal endophyte of beachgrass.</title>
        <authorList>
            <consortium name="DOE Joint Genome Institute"/>
            <person name="David A.S."/>
            <person name="May G."/>
            <person name="Haridas S."/>
            <person name="Lim J."/>
            <person name="Wang M."/>
            <person name="Labutti K."/>
            <person name="Lipzen A."/>
            <person name="Barry K."/>
            <person name="Grigoriev I.V."/>
        </authorList>
    </citation>
    <scope>NUCLEOTIDE SEQUENCE [LARGE SCALE GENOMIC DNA]</scope>
    <source>
        <strain evidence="7">J235TASD1</strain>
    </source>
</reference>
<organism evidence="6 7">
    <name type="scientific">Microdochium bolleyi</name>
    <dbReference type="NCBI Taxonomy" id="196109"/>
    <lineage>
        <taxon>Eukaryota</taxon>
        <taxon>Fungi</taxon>
        <taxon>Dikarya</taxon>
        <taxon>Ascomycota</taxon>
        <taxon>Pezizomycotina</taxon>
        <taxon>Sordariomycetes</taxon>
        <taxon>Xylariomycetidae</taxon>
        <taxon>Xylariales</taxon>
        <taxon>Microdochiaceae</taxon>
        <taxon>Microdochium</taxon>
    </lineage>
</organism>
<dbReference type="InterPro" id="IPR019328">
    <property type="entry name" value="PIGH-H_dom"/>
</dbReference>
<evidence type="ECO:0000313" key="7">
    <source>
        <dbReference type="Proteomes" id="UP000070501"/>
    </source>
</evidence>
<dbReference type="OrthoDB" id="6256716at2759"/>
<accession>A0A136JHJ8</accession>
<dbReference type="PANTHER" id="PTHR15231:SF1">
    <property type="entry name" value="PHOSPHATIDYLINOSITOL N-ACETYLGLUCOSAMINYLTRANSFERASE SUBUNIT H"/>
    <property type="match status" value="1"/>
</dbReference>
<dbReference type="AlphaFoldDB" id="A0A136JHJ8"/>
<keyword evidence="7" id="KW-1185">Reference proteome</keyword>
<dbReference type="STRING" id="196109.A0A136JHJ8"/>
<name>A0A136JHJ8_9PEZI</name>
<dbReference type="GO" id="GO:0000506">
    <property type="term" value="C:glycosylphosphatidylinositol-N-acetylglucosaminyltransferase (GPI-GnT) complex"/>
    <property type="evidence" value="ECO:0007669"/>
    <property type="project" value="InterPro"/>
</dbReference>
<keyword evidence="6" id="KW-0808">Transferase</keyword>
<dbReference type="Proteomes" id="UP000070501">
    <property type="component" value="Unassembled WGS sequence"/>
</dbReference>
<dbReference type="GO" id="GO:0006506">
    <property type="term" value="P:GPI anchor biosynthetic process"/>
    <property type="evidence" value="ECO:0007669"/>
    <property type="project" value="UniProtKB-UniPathway"/>
</dbReference>
<feature type="region of interest" description="Disordered" evidence="3">
    <location>
        <begin position="271"/>
        <end position="298"/>
    </location>
</feature>
<keyword evidence="4" id="KW-0472">Membrane</keyword>
<dbReference type="UniPathway" id="UPA00196"/>
<evidence type="ECO:0000259" key="5">
    <source>
        <dbReference type="Pfam" id="PF10181"/>
    </source>
</evidence>
<sequence>MLTTRPYLRTRRPSPTTVEFIVTTRPALTTPLRVLLYSVYSLRVLLGLGIVLVLFATWDVSPFSTTTTAGDSSSFTRLGYPTKMATRPSVFSEEFVWYTIYHVLHSTAAGRAARDLAVAAVGIISPAAAAAATSSTATTTTTTMTTTALLPWLALPPVYLLALYYLVLRRIHTEERLLVLRGLGIQTSSSAATVLGSSVTRFIPTEKIQDVLINEAFRGFEVRHYLIVIVEGEEDVVVVFPQLLPRPEVVEKVWRGLRRCLYEQQQQNGGRWGIGGAGTKRLSGTGSPEKEGSPVKGR</sequence>
<comment type="pathway">
    <text evidence="1">Glycolipid biosynthesis; glycosylphosphatidylinositol-anchor biosynthesis.</text>
</comment>
<feature type="transmembrane region" description="Helical" evidence="4">
    <location>
        <begin position="149"/>
        <end position="168"/>
    </location>
</feature>
<dbReference type="InterPro" id="IPR044215">
    <property type="entry name" value="PIG-H"/>
</dbReference>